<feature type="domain" description="PhnB-like" evidence="1">
    <location>
        <begin position="4"/>
        <end position="110"/>
    </location>
</feature>
<name>A0A2V1P5R4_9RHOB</name>
<dbReference type="RefSeq" id="WP_109388112.1">
    <property type="nucleotide sequence ID" value="NZ_QETF01000006.1"/>
</dbReference>
<sequence>MGAVNTCLWFDGDAEEAARFYVDLIPGSELGAITPGPGGKALIVTLSIGGARFSFLNGGPRYKLTPAASIQVFTEDQAETDRLWDALTEGGEESMCAWCVDRFGVSWQVVPKALPMYVGGPDEQGRARATEAMMQMRKIDIAALKAAYEGT</sequence>
<gene>
    <name evidence="2" type="ORF">DFK10_07220</name>
</gene>
<dbReference type="Pfam" id="PF06983">
    <property type="entry name" value="3-dmu-9_3-mt"/>
    <property type="match status" value="1"/>
</dbReference>
<reference evidence="3" key="1">
    <citation type="submission" date="2018-05" db="EMBL/GenBank/DDBJ databases">
        <authorList>
            <person name="Du Z."/>
            <person name="Wang X."/>
        </authorList>
    </citation>
    <scope>NUCLEOTIDE SEQUENCE [LARGE SCALE GENOMIC DNA]</scope>
    <source>
        <strain evidence="3">WDS4C29</strain>
    </source>
</reference>
<dbReference type="OrthoDB" id="9806473at2"/>
<dbReference type="PANTHER" id="PTHR33990:SF2">
    <property type="entry name" value="PHNB-LIKE DOMAIN-CONTAINING PROTEIN"/>
    <property type="match status" value="1"/>
</dbReference>
<comment type="caution">
    <text evidence="2">The sequence shown here is derived from an EMBL/GenBank/DDBJ whole genome shotgun (WGS) entry which is preliminary data.</text>
</comment>
<dbReference type="InterPro" id="IPR009725">
    <property type="entry name" value="3_dmu_93_MTrfase"/>
</dbReference>
<proteinExistence type="predicted"/>
<accession>A0A2V1P5R4</accession>
<dbReference type="AlphaFoldDB" id="A0A2V1P5R4"/>
<dbReference type="Proteomes" id="UP000245293">
    <property type="component" value="Unassembled WGS sequence"/>
</dbReference>
<dbReference type="InterPro" id="IPR028973">
    <property type="entry name" value="PhnB-like"/>
</dbReference>
<protein>
    <recommendedName>
        <fullName evidence="1">PhnB-like domain-containing protein</fullName>
    </recommendedName>
</protein>
<dbReference type="CDD" id="cd06588">
    <property type="entry name" value="PhnB_like"/>
    <property type="match status" value="1"/>
</dbReference>
<dbReference type="EMBL" id="QETF01000006">
    <property type="protein sequence ID" value="PWG17174.1"/>
    <property type="molecule type" value="Genomic_DNA"/>
</dbReference>
<organism evidence="2 3">
    <name type="scientific">Salibaculum griseiflavum</name>
    <dbReference type="NCBI Taxonomy" id="1914409"/>
    <lineage>
        <taxon>Bacteria</taxon>
        <taxon>Pseudomonadati</taxon>
        <taxon>Pseudomonadota</taxon>
        <taxon>Alphaproteobacteria</taxon>
        <taxon>Rhodobacterales</taxon>
        <taxon>Roseobacteraceae</taxon>
        <taxon>Salibaculum</taxon>
    </lineage>
</organism>
<dbReference type="PIRSF" id="PIRSF021700">
    <property type="entry name" value="3_dmu_93_MTrfase"/>
    <property type="match status" value="1"/>
</dbReference>
<dbReference type="Gene3D" id="3.10.180.10">
    <property type="entry name" value="2,3-Dihydroxybiphenyl 1,2-Dioxygenase, domain 1"/>
    <property type="match status" value="1"/>
</dbReference>
<evidence type="ECO:0000313" key="2">
    <source>
        <dbReference type="EMBL" id="PWG17174.1"/>
    </source>
</evidence>
<keyword evidence="3" id="KW-1185">Reference proteome</keyword>
<evidence type="ECO:0000259" key="1">
    <source>
        <dbReference type="Pfam" id="PF06983"/>
    </source>
</evidence>
<dbReference type="InterPro" id="IPR029068">
    <property type="entry name" value="Glyas_Bleomycin-R_OHBP_Dase"/>
</dbReference>
<dbReference type="PANTHER" id="PTHR33990">
    <property type="entry name" value="PROTEIN YJDN-RELATED"/>
    <property type="match status" value="1"/>
</dbReference>
<evidence type="ECO:0000313" key="3">
    <source>
        <dbReference type="Proteomes" id="UP000245293"/>
    </source>
</evidence>
<dbReference type="SUPFAM" id="SSF54593">
    <property type="entry name" value="Glyoxalase/Bleomycin resistance protein/Dihydroxybiphenyl dioxygenase"/>
    <property type="match status" value="1"/>
</dbReference>